<reference evidence="9" key="1">
    <citation type="journal article" date="2011" name="Plant Physiol.">
        <title>Comprehensive sequence analysis of 24,783 barley full-length cDNAs derived from 12 clone libraries.</title>
        <authorList>
            <person name="Matsumoto T."/>
            <person name="Tanaka T."/>
            <person name="Sakai H."/>
            <person name="Amano N."/>
            <person name="Kanamori H."/>
            <person name="Kurita K."/>
            <person name="Kikuta A."/>
            <person name="Kamiya K."/>
            <person name="Yamamoto M."/>
            <person name="Ikawa H."/>
            <person name="Fujii N."/>
            <person name="Hori K."/>
            <person name="Itoh T."/>
            <person name="Sato K."/>
        </authorList>
    </citation>
    <scope>NUCLEOTIDE SEQUENCE</scope>
</reference>
<organism evidence="9">
    <name type="scientific">Hordeum vulgare subsp. vulgare</name>
    <name type="common">Domesticated barley</name>
    <dbReference type="NCBI Taxonomy" id="112509"/>
    <lineage>
        <taxon>Eukaryota</taxon>
        <taxon>Viridiplantae</taxon>
        <taxon>Streptophyta</taxon>
        <taxon>Embryophyta</taxon>
        <taxon>Tracheophyta</taxon>
        <taxon>Spermatophyta</taxon>
        <taxon>Magnoliopsida</taxon>
        <taxon>Liliopsida</taxon>
        <taxon>Poales</taxon>
        <taxon>Poaceae</taxon>
        <taxon>BOP clade</taxon>
        <taxon>Pooideae</taxon>
        <taxon>Triticodae</taxon>
        <taxon>Triticeae</taxon>
        <taxon>Hordeinae</taxon>
        <taxon>Hordeum</taxon>
    </lineage>
</organism>
<dbReference type="InterPro" id="IPR007657">
    <property type="entry name" value="Glycosyltransferase_61"/>
</dbReference>
<dbReference type="Pfam" id="PF04577">
    <property type="entry name" value="Glyco_transf_61"/>
    <property type="match status" value="1"/>
</dbReference>
<evidence type="ECO:0000313" key="9">
    <source>
        <dbReference type="EMBL" id="BAK05200.1"/>
    </source>
</evidence>
<feature type="compositionally biased region" description="Low complexity" evidence="7">
    <location>
        <begin position="10"/>
        <end position="26"/>
    </location>
</feature>
<evidence type="ECO:0000256" key="7">
    <source>
        <dbReference type="SAM" id="MobiDB-lite"/>
    </source>
</evidence>
<evidence type="ECO:0000256" key="4">
    <source>
        <dbReference type="ARBA" id="ARBA00022679"/>
    </source>
</evidence>
<dbReference type="GO" id="GO:0016763">
    <property type="term" value="F:pentosyltransferase activity"/>
    <property type="evidence" value="ECO:0007669"/>
    <property type="project" value="UniProtKB-ARBA"/>
</dbReference>
<dbReference type="InterPro" id="IPR049625">
    <property type="entry name" value="Glyco_transf_61_cat"/>
</dbReference>
<evidence type="ECO:0000256" key="2">
    <source>
        <dbReference type="ARBA" id="ARBA00004881"/>
    </source>
</evidence>
<name>F2ECX8_HORVV</name>
<feature type="domain" description="Glycosyltransferase 61 catalytic" evidence="8">
    <location>
        <begin position="351"/>
        <end position="465"/>
    </location>
</feature>
<accession>F2ECX8</accession>
<feature type="compositionally biased region" description="Pro residues" evidence="7">
    <location>
        <begin position="27"/>
        <end position="37"/>
    </location>
</feature>
<feature type="compositionally biased region" description="Basic and acidic residues" evidence="7">
    <location>
        <begin position="119"/>
        <end position="143"/>
    </location>
</feature>
<evidence type="ECO:0000256" key="3">
    <source>
        <dbReference type="ARBA" id="ARBA00022676"/>
    </source>
</evidence>
<evidence type="ECO:0000256" key="5">
    <source>
        <dbReference type="ARBA" id="ARBA00023034"/>
    </source>
</evidence>
<evidence type="ECO:0000256" key="6">
    <source>
        <dbReference type="ARBA" id="ARBA00023180"/>
    </source>
</evidence>
<protein>
    <submittedName>
        <fullName evidence="9">Predicted protein</fullName>
    </submittedName>
</protein>
<sequence>RACGARRKSTSASASSSASSSSSSPTSPSPSSSPSPRPTLSGGPRRGTRRRPPQPWQRRRCSSSSSRSKVSKPTPCPPDHISTKFPLSRTSKFNRKNLVLTIHVLCLCCVDATEEEAPLPEHEQVHEKPPPVDDDEEPHRETEEPNSQTEHPIDEASKIVTTAEESAPAKKPACDIQGPWASDVCDLAGGSGGVRIHGSAHTVLVPPTIESGGSNPNPQEWRVLPYSRKHMSGIKEITVRELPTPADAPRCAVTSQVPALVFAMGGLTGNYWHDFSDVMIPLYLQASCFDGEVQLVVTNYQRWYAGKYRHIIARLSRYDVVDMDKDDQVRCFPSAVVGIRMHKEFSIDPAKEPTGHSMPEFTKFLRNVFALPRAAPMRVTAGPSDGKKKPRMMIISRRHPRKLVNVDEVVALAKRIGFEVVIGDPPFNVDVGDFAREVNAADVLMGVHGAGLTNSLFLPTGAVFIQVNPFGKMEHIGEVDFGTPAVDMGLKYMAYSCGTEESTLVDTLGRDHPAVKDPESIHRSGWNKVAEFYLGKQDVKLDLQRFEPVLLKAMAMLRE</sequence>
<keyword evidence="3" id="KW-0328">Glycosyltransferase</keyword>
<dbReference type="PANTHER" id="PTHR20961">
    <property type="entry name" value="GLYCOSYLTRANSFERASE"/>
    <property type="match status" value="1"/>
</dbReference>
<feature type="compositionally biased region" description="Low complexity" evidence="7">
    <location>
        <begin position="62"/>
        <end position="73"/>
    </location>
</feature>
<comment type="subcellular location">
    <subcellularLocation>
        <location evidence="1">Golgi apparatus membrane</location>
        <topology evidence="1">Single-pass type II membrane protein</topology>
    </subcellularLocation>
</comment>
<proteinExistence type="evidence at transcript level"/>
<keyword evidence="5" id="KW-0333">Golgi apparatus</keyword>
<dbReference type="GO" id="GO:0000139">
    <property type="term" value="C:Golgi membrane"/>
    <property type="evidence" value="ECO:0007669"/>
    <property type="project" value="UniProtKB-SubCell"/>
</dbReference>
<evidence type="ECO:0000259" key="8">
    <source>
        <dbReference type="Pfam" id="PF04577"/>
    </source>
</evidence>
<evidence type="ECO:0000256" key="1">
    <source>
        <dbReference type="ARBA" id="ARBA00004323"/>
    </source>
</evidence>
<feature type="region of interest" description="Disordered" evidence="7">
    <location>
        <begin position="116"/>
        <end position="154"/>
    </location>
</feature>
<feature type="region of interest" description="Disordered" evidence="7">
    <location>
        <begin position="1"/>
        <end position="86"/>
    </location>
</feature>
<keyword evidence="4" id="KW-0808">Transferase</keyword>
<dbReference type="AlphaFoldDB" id="F2ECX8"/>
<comment type="pathway">
    <text evidence="2">Glycan metabolism.</text>
</comment>
<feature type="compositionally biased region" description="Basic residues" evidence="7">
    <location>
        <begin position="46"/>
        <end position="61"/>
    </location>
</feature>
<dbReference type="EMBL" id="AK374003">
    <property type="protein sequence ID" value="BAK05200.1"/>
    <property type="molecule type" value="mRNA"/>
</dbReference>
<feature type="non-terminal residue" evidence="9">
    <location>
        <position position="1"/>
    </location>
</feature>
<dbReference type="PANTHER" id="PTHR20961:SF28">
    <property type="entry name" value="OS01G0118700 PROTEIN"/>
    <property type="match status" value="1"/>
</dbReference>
<keyword evidence="6" id="KW-0325">Glycoprotein</keyword>